<dbReference type="Proteomes" id="UP001178507">
    <property type="component" value="Unassembled WGS sequence"/>
</dbReference>
<feature type="region of interest" description="Disordered" evidence="1">
    <location>
        <begin position="450"/>
        <end position="488"/>
    </location>
</feature>
<feature type="region of interest" description="Disordered" evidence="1">
    <location>
        <begin position="1130"/>
        <end position="1173"/>
    </location>
</feature>
<protein>
    <submittedName>
        <fullName evidence="2">Uncharacterized protein</fullName>
    </submittedName>
</protein>
<evidence type="ECO:0000313" key="2">
    <source>
        <dbReference type="EMBL" id="CAJ1404617.1"/>
    </source>
</evidence>
<organism evidence="2 3">
    <name type="scientific">Effrenium voratum</name>
    <dbReference type="NCBI Taxonomy" id="2562239"/>
    <lineage>
        <taxon>Eukaryota</taxon>
        <taxon>Sar</taxon>
        <taxon>Alveolata</taxon>
        <taxon>Dinophyceae</taxon>
        <taxon>Suessiales</taxon>
        <taxon>Symbiodiniaceae</taxon>
        <taxon>Effrenium</taxon>
    </lineage>
</organism>
<feature type="compositionally biased region" description="Basic and acidic residues" evidence="1">
    <location>
        <begin position="577"/>
        <end position="591"/>
    </location>
</feature>
<evidence type="ECO:0000313" key="3">
    <source>
        <dbReference type="Proteomes" id="UP001178507"/>
    </source>
</evidence>
<sequence length="1173" mass="124913">MPKETAQQTSPELWPQAPAQLSSQPNLPKPSSTVATQTDTVLGPSELSPEVPRGDWAAGVQHEVREPRPSVEQDPSPHRAATQQGLVLAADPRSKSKPGQGPAPSLTEGMTPSTSTASLPHRGAFASVSSAMLPSASGSSIQASHNQSLELPPEPEAIRSQPNLRSHESISPVAETRLAKRKSLEDLGFVASPDRLGRDRERLSRERELAVSPSRQVSHVSQESHELEILEAKQQFVRQISESIGQQAAAAQLGPAEAAKSAAQAAQRGAAEQGLSKEEAVEVAASCAGLAAAEAAVQLGYSPEEAALTATEQTSSTASALGLNRGQALQSAAHAVGAVIGKAAAESHWNPADAAGHAANTLRKFIDANDAHDNLIQTTATATHEAARAVALAQGAPPALAHQIGAEEASRITSQLVHQKLRFAATSAVAAASPGAGAGDAGASRFVASVPRNTGSRGSEGSSSRSSRPSTKERPMSKGLGLPEALDRVPLPPLNLEKESITKSLPLAQPSRPAPVKRRFSITELTMPDMPQTARRASQAQALEQHGSLTERQAGPRLSASEYPESARILGYARTGESPESRPAEKPERPHRGPSQEPPPFQRRASAIQLELEAVLPSTKPKLQGWQRVREKRDEKATALGLSPERGRARRASLTPRPEPPEETSSPETDRRNFAQHIQMTKVAQERPSPPRRPPGVVPQPPSSHPAGAAAAGRAMRLNLAVGKAPAPAQPLDATHALQELRARKPSSKKSTEKAQLGGDLRIDAVRPLPEARSPDRARRRQSHLPEAKSKEAPFAPDMASLFVGKEEKEKEAKRHEREVRERQASPGEAPSFTPRRVATDRLDTAEGKPFGYSPGSTVRDAEGLGNMLSVSSLNVDPKVRSSQSFHKTEGKEADVSPSRSLRGNADDASPRSRKEEREAKEGKDADESPTRSLTSHIASANVSKEAVQRVEVQLERGAARIKEAELIPSEPPKEPPKPKESKEGEAEVLVKRVCESLDRKFGSVDAAFLSMSAKMNRLERAESLTEGDDKEDRTLLQLRGCLVESGVGHKDATLLLQAMRSGLPGQMPSLQDVANSLRPGCLQQAALDQAKKKSAFSLSGSDDPNINLDSIRGISNLDARSILERQGAPVILPLPAPPGARSRSNSPGKRSGSSSPKRNATRLADWLSSLQS</sequence>
<feature type="compositionally biased region" description="Polar residues" evidence="1">
    <location>
        <begin position="108"/>
        <end position="118"/>
    </location>
</feature>
<feature type="compositionally biased region" description="Polar residues" evidence="1">
    <location>
        <begin position="535"/>
        <end position="551"/>
    </location>
</feature>
<feature type="compositionally biased region" description="Basic and acidic residues" evidence="1">
    <location>
        <begin position="838"/>
        <end position="847"/>
    </location>
</feature>
<feature type="compositionally biased region" description="Low complexity" evidence="1">
    <location>
        <begin position="1142"/>
        <end position="1159"/>
    </location>
</feature>
<feature type="compositionally biased region" description="Low complexity" evidence="1">
    <location>
        <begin position="455"/>
        <end position="469"/>
    </location>
</feature>
<feature type="compositionally biased region" description="Low complexity" evidence="1">
    <location>
        <begin position="126"/>
        <end position="140"/>
    </location>
</feature>
<feature type="compositionally biased region" description="Polar residues" evidence="1">
    <location>
        <begin position="931"/>
        <end position="943"/>
    </location>
</feature>
<name>A0AA36NF00_9DINO</name>
<feature type="compositionally biased region" description="Polar residues" evidence="1">
    <location>
        <begin position="869"/>
        <end position="886"/>
    </location>
</feature>
<dbReference type="EMBL" id="CAUJNA010003549">
    <property type="protein sequence ID" value="CAJ1404617.1"/>
    <property type="molecule type" value="Genomic_DNA"/>
</dbReference>
<comment type="caution">
    <text evidence="2">The sequence shown here is derived from an EMBL/GenBank/DDBJ whole genome shotgun (WGS) entry which is preliminary data.</text>
</comment>
<evidence type="ECO:0000256" key="1">
    <source>
        <dbReference type="SAM" id="MobiDB-lite"/>
    </source>
</evidence>
<feature type="compositionally biased region" description="Basic and acidic residues" evidence="1">
    <location>
        <begin position="195"/>
        <end position="209"/>
    </location>
</feature>
<keyword evidence="3" id="KW-1185">Reference proteome</keyword>
<feature type="compositionally biased region" description="Polar residues" evidence="1">
    <location>
        <begin position="19"/>
        <end position="40"/>
    </location>
</feature>
<feature type="region of interest" description="Disordered" evidence="1">
    <location>
        <begin position="1"/>
        <end position="222"/>
    </location>
</feature>
<feature type="compositionally biased region" description="Pro residues" evidence="1">
    <location>
        <begin position="691"/>
        <end position="704"/>
    </location>
</feature>
<feature type="compositionally biased region" description="Low complexity" evidence="1">
    <location>
        <begin position="705"/>
        <end position="721"/>
    </location>
</feature>
<feature type="compositionally biased region" description="Basic and acidic residues" evidence="1">
    <location>
        <begin position="805"/>
        <end position="824"/>
    </location>
</feature>
<feature type="region of interest" description="Disordered" evidence="1">
    <location>
        <begin position="523"/>
        <end position="947"/>
    </location>
</feature>
<feature type="compositionally biased region" description="Basic and acidic residues" evidence="1">
    <location>
        <begin position="62"/>
        <end position="77"/>
    </location>
</feature>
<feature type="compositionally biased region" description="Basic and acidic residues" evidence="1">
    <location>
        <begin position="628"/>
        <end position="637"/>
    </location>
</feature>
<gene>
    <name evidence="2" type="ORF">EVOR1521_LOCUS27025</name>
</gene>
<dbReference type="AlphaFoldDB" id="A0AA36NF00"/>
<feature type="compositionally biased region" description="Basic and acidic residues" evidence="1">
    <location>
        <begin position="905"/>
        <end position="930"/>
    </location>
</feature>
<proteinExistence type="predicted"/>
<reference evidence="2" key="1">
    <citation type="submission" date="2023-08" db="EMBL/GenBank/DDBJ databases">
        <authorList>
            <person name="Chen Y."/>
            <person name="Shah S."/>
            <person name="Dougan E. K."/>
            <person name="Thang M."/>
            <person name="Chan C."/>
        </authorList>
    </citation>
    <scope>NUCLEOTIDE SEQUENCE</scope>
</reference>
<feature type="region of interest" description="Disordered" evidence="1">
    <location>
        <begin position="963"/>
        <end position="986"/>
    </location>
</feature>
<feature type="compositionally biased region" description="Polar residues" evidence="1">
    <location>
        <begin position="1"/>
        <end position="11"/>
    </location>
</feature>
<accession>A0AA36NF00</accession>